<dbReference type="Gene3D" id="2.60.120.200">
    <property type="match status" value="1"/>
</dbReference>
<dbReference type="InterPro" id="IPR050258">
    <property type="entry name" value="Leguminous_Lectin"/>
</dbReference>
<evidence type="ECO:0000313" key="7">
    <source>
        <dbReference type="EMBL" id="CAL0302657.1"/>
    </source>
</evidence>
<dbReference type="InterPro" id="IPR001220">
    <property type="entry name" value="Legume_lectin_dom"/>
</dbReference>
<dbReference type="EMBL" id="CAXHTB010000003">
    <property type="protein sequence ID" value="CAL0302657.1"/>
    <property type="molecule type" value="Genomic_DNA"/>
</dbReference>
<evidence type="ECO:0000313" key="8">
    <source>
        <dbReference type="Proteomes" id="UP001497480"/>
    </source>
</evidence>
<evidence type="ECO:0000256" key="3">
    <source>
        <dbReference type="ARBA" id="ARBA00023211"/>
    </source>
</evidence>
<feature type="domain" description="Legume lectin" evidence="6">
    <location>
        <begin position="31"/>
        <end position="254"/>
    </location>
</feature>
<feature type="transmembrane region" description="Helical" evidence="4">
    <location>
        <begin position="293"/>
        <end position="315"/>
    </location>
</feature>
<evidence type="ECO:0000259" key="6">
    <source>
        <dbReference type="Pfam" id="PF00139"/>
    </source>
</evidence>
<evidence type="ECO:0000256" key="2">
    <source>
        <dbReference type="ARBA" id="ARBA00022734"/>
    </source>
</evidence>
<dbReference type="Pfam" id="PF00139">
    <property type="entry name" value="Lectin_legB"/>
    <property type="match status" value="1"/>
</dbReference>
<keyword evidence="8" id="KW-1185">Reference proteome</keyword>
<keyword evidence="4" id="KW-0472">Membrane</keyword>
<keyword evidence="4" id="KW-0812">Transmembrane</keyword>
<comment type="caution">
    <text evidence="7">The sequence shown here is derived from an EMBL/GenBank/DDBJ whole genome shotgun (WGS) entry which is preliminary data.</text>
</comment>
<keyword evidence="3" id="KW-0464">Manganese</keyword>
<evidence type="ECO:0000256" key="4">
    <source>
        <dbReference type="SAM" id="Phobius"/>
    </source>
</evidence>
<keyword evidence="2" id="KW-0430">Lectin</keyword>
<evidence type="ECO:0000256" key="5">
    <source>
        <dbReference type="SAM" id="SignalP"/>
    </source>
</evidence>
<dbReference type="SUPFAM" id="SSF49899">
    <property type="entry name" value="Concanavalin A-like lectins/glucanases"/>
    <property type="match status" value="1"/>
</dbReference>
<dbReference type="AlphaFoldDB" id="A0AAV1W0K9"/>
<organism evidence="7 8">
    <name type="scientific">Lupinus luteus</name>
    <name type="common">European yellow lupine</name>
    <dbReference type="NCBI Taxonomy" id="3873"/>
    <lineage>
        <taxon>Eukaryota</taxon>
        <taxon>Viridiplantae</taxon>
        <taxon>Streptophyta</taxon>
        <taxon>Embryophyta</taxon>
        <taxon>Tracheophyta</taxon>
        <taxon>Spermatophyta</taxon>
        <taxon>Magnoliopsida</taxon>
        <taxon>eudicotyledons</taxon>
        <taxon>Gunneridae</taxon>
        <taxon>Pentapetalae</taxon>
        <taxon>rosids</taxon>
        <taxon>fabids</taxon>
        <taxon>Fabales</taxon>
        <taxon>Fabaceae</taxon>
        <taxon>Papilionoideae</taxon>
        <taxon>50 kb inversion clade</taxon>
        <taxon>genistoids sensu lato</taxon>
        <taxon>core genistoids</taxon>
        <taxon>Genisteae</taxon>
        <taxon>Lupinus</taxon>
    </lineage>
</organism>
<keyword evidence="5" id="KW-0732">Signal</keyword>
<reference evidence="7 8" key="1">
    <citation type="submission" date="2024-03" db="EMBL/GenBank/DDBJ databases">
        <authorList>
            <person name="Martinez-Hernandez J."/>
        </authorList>
    </citation>
    <scope>NUCLEOTIDE SEQUENCE [LARGE SCALE GENOMIC DNA]</scope>
</reference>
<gene>
    <name evidence="7" type="ORF">LLUT_LOCUS3717</name>
</gene>
<proteinExistence type="inferred from homology"/>
<accession>A0AAV1W0K9</accession>
<dbReference type="InterPro" id="IPR013320">
    <property type="entry name" value="ConA-like_dom_sf"/>
</dbReference>
<feature type="signal peptide" evidence="5">
    <location>
        <begin position="1"/>
        <end position="24"/>
    </location>
</feature>
<dbReference type="PANTHER" id="PTHR32401:SF16">
    <property type="entry name" value="CONCANAVALIN A-LIKE LECTIN FAMILY PROTEIN"/>
    <property type="match status" value="1"/>
</dbReference>
<dbReference type="Proteomes" id="UP001497480">
    <property type="component" value="Unassembled WGS sequence"/>
</dbReference>
<name>A0AAV1W0K9_LUPLU</name>
<dbReference type="GO" id="GO:0030246">
    <property type="term" value="F:carbohydrate binding"/>
    <property type="evidence" value="ECO:0007669"/>
    <property type="project" value="UniProtKB-KW"/>
</dbReference>
<keyword evidence="4" id="KW-1133">Transmembrane helix</keyword>
<comment type="similarity">
    <text evidence="1">Belongs to the leguminous lectin family.</text>
</comment>
<feature type="chain" id="PRO_5043393465" description="Legume lectin domain-containing protein" evidence="5">
    <location>
        <begin position="25"/>
        <end position="354"/>
    </location>
</feature>
<sequence length="354" mass="39312">MASFSTSHYFIPLTFLILFLKIQAFDPVSVFSFTNFEKGPKFESSLAIYGNAKVINGGSELVLSSGSGSSSGSGKIMIRKQIKLFEGNTLKLVTFSTYFAFSISLDDKDGLAFVMVPSGFESEVFDNTSSSGLREKGFKVIGIEFSATRDVKNGGSVYCNVSLNVGNSVIAKISSNSSINVGQKLHAWIDYEGFSNRFEVRLSQYSNSRPIDPLLRHTINFRNVWDAREMFVGFRPVNSDSSQACSLSSWRFVVGFVPYWMHSKPLNPFPKIHTNRYTEIPAAKARSDCLLRVLAAMIFGAGCGSLVAFVMLYVWTIFSNRLPVAPEEYVMQPVEFEYKKVNVVVDKATKDGTE</sequence>
<protein>
    <recommendedName>
        <fullName evidence="6">Legume lectin domain-containing protein</fullName>
    </recommendedName>
</protein>
<dbReference type="PANTHER" id="PTHR32401">
    <property type="entry name" value="CONCANAVALIN A-LIKE LECTIN FAMILY PROTEIN"/>
    <property type="match status" value="1"/>
</dbReference>
<evidence type="ECO:0000256" key="1">
    <source>
        <dbReference type="ARBA" id="ARBA00007606"/>
    </source>
</evidence>